<dbReference type="AlphaFoldDB" id="A0A0D8BM78"/>
<gene>
    <name evidence="1" type="ORF">FF36_00446</name>
</gene>
<organism evidence="1 2">
    <name type="scientific">Frankia torreyi</name>
    <dbReference type="NCBI Taxonomy" id="1856"/>
    <lineage>
        <taxon>Bacteria</taxon>
        <taxon>Bacillati</taxon>
        <taxon>Actinomycetota</taxon>
        <taxon>Actinomycetes</taxon>
        <taxon>Frankiales</taxon>
        <taxon>Frankiaceae</taxon>
        <taxon>Frankia</taxon>
    </lineage>
</organism>
<accession>A0A0D8BM78</accession>
<proteinExistence type="predicted"/>
<name>A0A0D8BM78_9ACTN</name>
<protein>
    <submittedName>
        <fullName evidence="1">Uncharacterized protein</fullName>
    </submittedName>
</protein>
<comment type="caution">
    <text evidence="1">The sequence shown here is derived from an EMBL/GenBank/DDBJ whole genome shotgun (WGS) entry which is preliminary data.</text>
</comment>
<sequence>MPAPFCRARRGGGGRRSLPTIDNFAPVGIVFVTVGSVWCGGAVDVLGAPLVHPSARDGAVRDFKRHLKAERRKPTTVNNHLAALADFYERPSPRTPLSFGVHEVGGQTWVVSEVKARA</sequence>
<dbReference type="Proteomes" id="UP000032545">
    <property type="component" value="Unassembled WGS sequence"/>
</dbReference>
<keyword evidence="2" id="KW-1185">Reference proteome</keyword>
<reference evidence="1 2" key="2">
    <citation type="journal article" date="2016" name="Genome Announc.">
        <title>Permanent Draft Genome Sequences for Two Variants of Frankia sp. Strain CpI1, the First Frankia Strain Isolated from Root Nodules of Comptonia peregrina.</title>
        <authorList>
            <person name="Oshone R."/>
            <person name="Hurst S.G.IV."/>
            <person name="Abebe-Akele F."/>
            <person name="Simpson S."/>
            <person name="Morris K."/>
            <person name="Thomas W.K."/>
            <person name="Tisa L.S."/>
        </authorList>
    </citation>
    <scope>NUCLEOTIDE SEQUENCE [LARGE SCALE GENOMIC DNA]</scope>
    <source>
        <strain evidence="2">CpI1-S</strain>
    </source>
</reference>
<reference evidence="2" key="1">
    <citation type="submission" date="2015-02" db="EMBL/GenBank/DDBJ databases">
        <title>Draft Genome of Frankia sp. CpI1-S.</title>
        <authorList>
            <person name="Oshone R.T."/>
            <person name="Ngom M."/>
            <person name="Ghodhbane-Gtari F."/>
            <person name="Gtari M."/>
            <person name="Morris K."/>
            <person name="Thomas K."/>
            <person name="Sen A."/>
            <person name="Tisa L.S."/>
        </authorList>
    </citation>
    <scope>NUCLEOTIDE SEQUENCE [LARGE SCALE GENOMIC DNA]</scope>
    <source>
        <strain evidence="2">CpI1-S</strain>
    </source>
</reference>
<evidence type="ECO:0000313" key="1">
    <source>
        <dbReference type="EMBL" id="KJE25313.1"/>
    </source>
</evidence>
<evidence type="ECO:0000313" key="2">
    <source>
        <dbReference type="Proteomes" id="UP000032545"/>
    </source>
</evidence>
<dbReference type="EMBL" id="JYFN01000002">
    <property type="protein sequence ID" value="KJE25313.1"/>
    <property type="molecule type" value="Genomic_DNA"/>
</dbReference>